<dbReference type="AlphaFoldDB" id="A0AAD6V9V5"/>
<protein>
    <submittedName>
        <fullName evidence="3">Uncharacterized protein</fullName>
    </submittedName>
</protein>
<dbReference type="Proteomes" id="UP001219525">
    <property type="component" value="Unassembled WGS sequence"/>
</dbReference>
<evidence type="ECO:0000313" key="3">
    <source>
        <dbReference type="EMBL" id="KAJ7206298.1"/>
    </source>
</evidence>
<evidence type="ECO:0000256" key="2">
    <source>
        <dbReference type="SAM" id="SignalP"/>
    </source>
</evidence>
<name>A0AAD6V9V5_9AGAR</name>
<accession>A0AAD6V9V5</accession>
<keyword evidence="2" id="KW-0732">Signal</keyword>
<dbReference type="EMBL" id="JARJCW010000040">
    <property type="protein sequence ID" value="KAJ7206298.1"/>
    <property type="molecule type" value="Genomic_DNA"/>
</dbReference>
<evidence type="ECO:0000313" key="4">
    <source>
        <dbReference type="Proteomes" id="UP001219525"/>
    </source>
</evidence>
<feature type="signal peptide" evidence="2">
    <location>
        <begin position="1"/>
        <end position="24"/>
    </location>
</feature>
<feature type="chain" id="PRO_5042233971" evidence="2">
    <location>
        <begin position="25"/>
        <end position="640"/>
    </location>
</feature>
<organism evidence="3 4">
    <name type="scientific">Mycena pura</name>
    <dbReference type="NCBI Taxonomy" id="153505"/>
    <lineage>
        <taxon>Eukaryota</taxon>
        <taxon>Fungi</taxon>
        <taxon>Dikarya</taxon>
        <taxon>Basidiomycota</taxon>
        <taxon>Agaricomycotina</taxon>
        <taxon>Agaricomycetes</taxon>
        <taxon>Agaricomycetidae</taxon>
        <taxon>Agaricales</taxon>
        <taxon>Marasmiineae</taxon>
        <taxon>Mycenaceae</taxon>
        <taxon>Mycena</taxon>
    </lineage>
</organism>
<proteinExistence type="predicted"/>
<feature type="compositionally biased region" description="Low complexity" evidence="1">
    <location>
        <begin position="312"/>
        <end position="335"/>
    </location>
</feature>
<sequence length="640" mass="69407">MKTPFCLNLFALLCAFLTVTISAGTVIDARRDDSACERRTHVVIDSSTVEIYNATIHGTDARLRLFEMIPLACPDRHTTRALPREPWSRTDIQLRDTRTELSTIVFRRGFFTWVKSQLKWVPWVSTAFGFAKLAQCTWKFASSGSIDDKFGCILGGVALAVGPAYQVMRQIGVALPTAGDHANEVIEMINAIWDEVGISNDMSRRANNPNVSATIAKYQSWTIPGVRHHISGNNVSLWDVARANSTHPITIVHSTNPVFQANHSHVVHLWSSVPSPGSGIPRLHSLVPFPYDSDTTSATTSVAPSELGRRQGSAGSSGSSSGSSGSSSSSSGSSGSGVACTGASIDLGQATDCVTGTGNPIPSGAPTAMYYGFDLYGTKAQIQEFQDDLGTTFDDENGFVPAIEAMAGDIADTNAWDTCGQPETKDSFFARETWREATPWGCAYYGNWITIERDHGHFKAYIRELRAARGIRSPLRCRWNTDINGDHDVPRHGPVTAQITRAQEDAHVKHQPLPNVVTGSTHAVVLKVVLARYTRSITCIATNSHARGTEIAPRGMARFLVRSTMEVRPGEDLNYRSVADLPAILYQSTAGQSAKNGIRGRDLGLLTVGGAKTPSRRVMEFKGIERVAVKGGRWTDDGLV</sequence>
<feature type="compositionally biased region" description="Low complexity" evidence="1">
    <location>
        <begin position="295"/>
        <end position="305"/>
    </location>
</feature>
<evidence type="ECO:0000256" key="1">
    <source>
        <dbReference type="SAM" id="MobiDB-lite"/>
    </source>
</evidence>
<keyword evidence="4" id="KW-1185">Reference proteome</keyword>
<feature type="region of interest" description="Disordered" evidence="1">
    <location>
        <begin position="295"/>
        <end position="335"/>
    </location>
</feature>
<comment type="caution">
    <text evidence="3">The sequence shown here is derived from an EMBL/GenBank/DDBJ whole genome shotgun (WGS) entry which is preliminary data.</text>
</comment>
<gene>
    <name evidence="3" type="ORF">GGX14DRAFT_397108</name>
</gene>
<reference evidence="3" key="1">
    <citation type="submission" date="2023-03" db="EMBL/GenBank/DDBJ databases">
        <title>Massive genome expansion in bonnet fungi (Mycena s.s.) driven by repeated elements and novel gene families across ecological guilds.</title>
        <authorList>
            <consortium name="Lawrence Berkeley National Laboratory"/>
            <person name="Harder C.B."/>
            <person name="Miyauchi S."/>
            <person name="Viragh M."/>
            <person name="Kuo A."/>
            <person name="Thoen E."/>
            <person name="Andreopoulos B."/>
            <person name="Lu D."/>
            <person name="Skrede I."/>
            <person name="Drula E."/>
            <person name="Henrissat B."/>
            <person name="Morin E."/>
            <person name="Kohler A."/>
            <person name="Barry K."/>
            <person name="LaButti K."/>
            <person name="Morin E."/>
            <person name="Salamov A."/>
            <person name="Lipzen A."/>
            <person name="Mereny Z."/>
            <person name="Hegedus B."/>
            <person name="Baldrian P."/>
            <person name="Stursova M."/>
            <person name="Weitz H."/>
            <person name="Taylor A."/>
            <person name="Grigoriev I.V."/>
            <person name="Nagy L.G."/>
            <person name="Martin F."/>
            <person name="Kauserud H."/>
        </authorList>
    </citation>
    <scope>NUCLEOTIDE SEQUENCE</scope>
    <source>
        <strain evidence="3">9144</strain>
    </source>
</reference>